<evidence type="ECO:0000256" key="9">
    <source>
        <dbReference type="SAM" id="MobiDB-lite"/>
    </source>
</evidence>
<dbReference type="GO" id="GO:0000978">
    <property type="term" value="F:RNA polymerase II cis-regulatory region sequence-specific DNA binding"/>
    <property type="evidence" value="ECO:0007669"/>
    <property type="project" value="TreeGrafter"/>
</dbReference>
<reference evidence="11 12" key="1">
    <citation type="submission" date="2024-05" db="EMBL/GenBank/DDBJ databases">
        <title>A high-quality chromosomal-level genome assembly of Topmouth culter (Culter alburnus).</title>
        <authorList>
            <person name="Zhao H."/>
        </authorList>
    </citation>
    <scope>NUCLEOTIDE SEQUENCE [LARGE SCALE GENOMIC DNA]</scope>
    <source>
        <strain evidence="11">CATC2023</strain>
        <tissue evidence="11">Muscle</tissue>
    </source>
</reference>
<evidence type="ECO:0000256" key="6">
    <source>
        <dbReference type="ARBA" id="ARBA00023242"/>
    </source>
</evidence>
<dbReference type="InterPro" id="IPR036236">
    <property type="entry name" value="Znf_C2H2_sf"/>
</dbReference>
<keyword evidence="3" id="KW-0677">Repeat</keyword>
<feature type="domain" description="C2H2-type" evidence="10">
    <location>
        <begin position="263"/>
        <end position="290"/>
    </location>
</feature>
<keyword evidence="6" id="KW-0539">Nucleus</keyword>
<dbReference type="PANTHER" id="PTHR23235:SF120">
    <property type="entry name" value="KRUPPEL-LIKE FACTOR 15"/>
    <property type="match status" value="1"/>
</dbReference>
<feature type="compositionally biased region" description="Polar residues" evidence="9">
    <location>
        <begin position="157"/>
        <end position="168"/>
    </location>
</feature>
<accession>A0AAW2AXH5</accession>
<name>A0AAW2AXH5_CULAL</name>
<evidence type="ECO:0000256" key="7">
    <source>
        <dbReference type="PROSITE-ProRule" id="PRU00042"/>
    </source>
</evidence>
<keyword evidence="2" id="KW-0479">Metal-binding</keyword>
<dbReference type="PROSITE" id="PS00028">
    <property type="entry name" value="ZINC_FINGER_C2H2_1"/>
    <property type="match status" value="3"/>
</dbReference>
<dbReference type="SMART" id="SM00355">
    <property type="entry name" value="ZnF_C2H2"/>
    <property type="match status" value="3"/>
</dbReference>
<sequence>MSQMDLLITNVAELLTAAVQEVLQLMGQAMLEYQKESARTRLENQNLQEKLKELQERMAGASDEVLKVSFPRDELHLGEDHVQEDPVHHRDSVVSNEVLSDNPVHLKLVLDDITVGNQHHFLQGTCDYSLTTQRLLSMDKSSPPRRIPNPSPGSRETPVTSNTETPLGSNKIKVESKPELLECSVTEETGNAATQAPVVPMQDANELNQQPVPTFSNNVVNNQPCKLLNSTSKQILRSRVENTVHTGDVHSALSMSESRELLHSCHVCGKTFATPSSLGAHFVCHSNERPFVCKCCKFRFSRLADLKKHERIHTGERPYNCSLCGRRFNRTENLKRHLRKVHYGAAL</sequence>
<gene>
    <name evidence="11" type="ORF">ABG768_019550</name>
</gene>
<dbReference type="AlphaFoldDB" id="A0AAW2AXH5"/>
<comment type="subcellular location">
    <subcellularLocation>
        <location evidence="1">Nucleus</location>
    </subcellularLocation>
</comment>
<keyword evidence="12" id="KW-1185">Reference proteome</keyword>
<keyword evidence="4 7" id="KW-0863">Zinc-finger</keyword>
<feature type="domain" description="C2H2-type" evidence="10">
    <location>
        <begin position="291"/>
        <end position="318"/>
    </location>
</feature>
<dbReference type="GO" id="GO:0008270">
    <property type="term" value="F:zinc ion binding"/>
    <property type="evidence" value="ECO:0007669"/>
    <property type="project" value="UniProtKB-KW"/>
</dbReference>
<dbReference type="GO" id="GO:0005694">
    <property type="term" value="C:chromosome"/>
    <property type="evidence" value="ECO:0007669"/>
    <property type="project" value="UniProtKB-ARBA"/>
</dbReference>
<dbReference type="GO" id="GO:0000981">
    <property type="term" value="F:DNA-binding transcription factor activity, RNA polymerase II-specific"/>
    <property type="evidence" value="ECO:0007669"/>
    <property type="project" value="TreeGrafter"/>
</dbReference>
<dbReference type="FunFam" id="3.30.160.60:FF:000145">
    <property type="entry name" value="Zinc finger protein 574"/>
    <property type="match status" value="1"/>
</dbReference>
<comment type="caution">
    <text evidence="11">The sequence shown here is derived from an EMBL/GenBank/DDBJ whole genome shotgun (WGS) entry which is preliminary data.</text>
</comment>
<evidence type="ECO:0000259" key="10">
    <source>
        <dbReference type="PROSITE" id="PS50157"/>
    </source>
</evidence>
<feature type="coiled-coil region" evidence="8">
    <location>
        <begin position="30"/>
        <end position="64"/>
    </location>
</feature>
<keyword evidence="5" id="KW-0862">Zinc</keyword>
<dbReference type="InterPro" id="IPR013087">
    <property type="entry name" value="Znf_C2H2_type"/>
</dbReference>
<dbReference type="GO" id="GO:0005634">
    <property type="term" value="C:nucleus"/>
    <property type="evidence" value="ECO:0007669"/>
    <property type="project" value="UniProtKB-SubCell"/>
</dbReference>
<dbReference type="PANTHER" id="PTHR23235">
    <property type="entry name" value="KRUEPPEL-LIKE TRANSCRIPTION FACTOR"/>
    <property type="match status" value="1"/>
</dbReference>
<dbReference type="Proteomes" id="UP001479290">
    <property type="component" value="Unassembled WGS sequence"/>
</dbReference>
<feature type="domain" description="C2H2-type" evidence="10">
    <location>
        <begin position="319"/>
        <end position="347"/>
    </location>
</feature>
<evidence type="ECO:0000256" key="1">
    <source>
        <dbReference type="ARBA" id="ARBA00004123"/>
    </source>
</evidence>
<dbReference type="SUPFAM" id="SSF57667">
    <property type="entry name" value="beta-beta-alpha zinc fingers"/>
    <property type="match status" value="2"/>
</dbReference>
<evidence type="ECO:0000313" key="12">
    <source>
        <dbReference type="Proteomes" id="UP001479290"/>
    </source>
</evidence>
<dbReference type="GO" id="GO:0045893">
    <property type="term" value="P:positive regulation of DNA-templated transcription"/>
    <property type="evidence" value="ECO:0007669"/>
    <property type="project" value="UniProtKB-ARBA"/>
</dbReference>
<evidence type="ECO:0000256" key="4">
    <source>
        <dbReference type="ARBA" id="ARBA00022771"/>
    </source>
</evidence>
<dbReference type="Gene3D" id="3.30.160.60">
    <property type="entry name" value="Classic Zinc Finger"/>
    <property type="match status" value="3"/>
</dbReference>
<protein>
    <recommendedName>
        <fullName evidence="10">C2H2-type domain-containing protein</fullName>
    </recommendedName>
</protein>
<evidence type="ECO:0000256" key="3">
    <source>
        <dbReference type="ARBA" id="ARBA00022737"/>
    </source>
</evidence>
<proteinExistence type="predicted"/>
<evidence type="ECO:0000256" key="2">
    <source>
        <dbReference type="ARBA" id="ARBA00022723"/>
    </source>
</evidence>
<organism evidence="11 12">
    <name type="scientific">Culter alburnus</name>
    <name type="common">Topmouth culter</name>
    <dbReference type="NCBI Taxonomy" id="194366"/>
    <lineage>
        <taxon>Eukaryota</taxon>
        <taxon>Metazoa</taxon>
        <taxon>Chordata</taxon>
        <taxon>Craniata</taxon>
        <taxon>Vertebrata</taxon>
        <taxon>Euteleostomi</taxon>
        <taxon>Actinopterygii</taxon>
        <taxon>Neopterygii</taxon>
        <taxon>Teleostei</taxon>
        <taxon>Ostariophysi</taxon>
        <taxon>Cypriniformes</taxon>
        <taxon>Xenocyprididae</taxon>
        <taxon>Xenocypridinae</taxon>
        <taxon>Culter</taxon>
    </lineage>
</organism>
<feature type="region of interest" description="Disordered" evidence="9">
    <location>
        <begin position="138"/>
        <end position="171"/>
    </location>
</feature>
<dbReference type="FunFam" id="3.30.160.60:FF:001732">
    <property type="entry name" value="Zgc:162936"/>
    <property type="match status" value="1"/>
</dbReference>
<dbReference type="PROSITE" id="PS50157">
    <property type="entry name" value="ZINC_FINGER_C2H2_2"/>
    <property type="match status" value="3"/>
</dbReference>
<dbReference type="EMBL" id="JAWDJR010000003">
    <property type="protein sequence ID" value="KAK9977753.1"/>
    <property type="molecule type" value="Genomic_DNA"/>
</dbReference>
<evidence type="ECO:0000256" key="8">
    <source>
        <dbReference type="SAM" id="Coils"/>
    </source>
</evidence>
<evidence type="ECO:0000256" key="5">
    <source>
        <dbReference type="ARBA" id="ARBA00022833"/>
    </source>
</evidence>
<dbReference type="Pfam" id="PF00096">
    <property type="entry name" value="zf-C2H2"/>
    <property type="match status" value="2"/>
</dbReference>
<evidence type="ECO:0000313" key="11">
    <source>
        <dbReference type="EMBL" id="KAK9977753.1"/>
    </source>
</evidence>
<keyword evidence="8" id="KW-0175">Coiled coil</keyword>